<gene>
    <name evidence="2" type="ORF">HNQ93_001935</name>
</gene>
<keyword evidence="2" id="KW-0489">Methyltransferase</keyword>
<sequence>MQPTNTSSPHHAIVAQCESYLHTHGDNHLGVGWPNEADAHTRYGVMLDLLRDAGAAPARVLDFGCGPAHFYQYLLDQKGADQVSYTGLDVSERYLQLARAKYPDVSFLALDVLREPENLPEYDYILMNGVLTQKCTVGFDDMWAYAQQLLLTVFAKARVGLAFNVMTKHVDWEREDLFHLPLDMLMAFLKKHLSRHVVIRHDYGLYEYTAYVYREPQR</sequence>
<dbReference type="InterPro" id="IPR029063">
    <property type="entry name" value="SAM-dependent_MTases_sf"/>
</dbReference>
<dbReference type="Gene3D" id="3.40.50.150">
    <property type="entry name" value="Vaccinia Virus protein VP39"/>
    <property type="match status" value="1"/>
</dbReference>
<protein>
    <submittedName>
        <fullName evidence="2">SAM-dependent methyltransferase</fullName>
    </submittedName>
</protein>
<dbReference type="Pfam" id="PF08242">
    <property type="entry name" value="Methyltransf_12"/>
    <property type="match status" value="1"/>
</dbReference>
<dbReference type="InterPro" id="IPR013217">
    <property type="entry name" value="Methyltransf_12"/>
</dbReference>
<proteinExistence type="predicted"/>
<evidence type="ECO:0000259" key="1">
    <source>
        <dbReference type="Pfam" id="PF08242"/>
    </source>
</evidence>
<evidence type="ECO:0000313" key="3">
    <source>
        <dbReference type="Proteomes" id="UP000532746"/>
    </source>
</evidence>
<reference evidence="2 3" key="1">
    <citation type="submission" date="2020-08" db="EMBL/GenBank/DDBJ databases">
        <title>Genomic Encyclopedia of Type Strains, Phase IV (KMG-IV): sequencing the most valuable type-strain genomes for metagenomic binning, comparative biology and taxonomic classification.</title>
        <authorList>
            <person name="Goeker M."/>
        </authorList>
    </citation>
    <scope>NUCLEOTIDE SEQUENCE [LARGE SCALE GENOMIC DNA]</scope>
    <source>
        <strain evidence="2 3">DSM 26718</strain>
    </source>
</reference>
<dbReference type="RefSeq" id="WP_183402769.1">
    <property type="nucleotide sequence ID" value="NZ_JACHGG010000002.1"/>
</dbReference>
<keyword evidence="3" id="KW-1185">Reference proteome</keyword>
<feature type="domain" description="Methyltransferase type 12" evidence="1">
    <location>
        <begin position="61"/>
        <end position="132"/>
    </location>
</feature>
<name>A0A7W9T259_9BACT</name>
<comment type="caution">
    <text evidence="2">The sequence shown here is derived from an EMBL/GenBank/DDBJ whole genome shotgun (WGS) entry which is preliminary data.</text>
</comment>
<evidence type="ECO:0000313" key="2">
    <source>
        <dbReference type="EMBL" id="MBB6059089.1"/>
    </source>
</evidence>
<organism evidence="2 3">
    <name type="scientific">Hymenobacter luteus</name>
    <dbReference type="NCBI Taxonomy" id="1411122"/>
    <lineage>
        <taxon>Bacteria</taxon>
        <taxon>Pseudomonadati</taxon>
        <taxon>Bacteroidota</taxon>
        <taxon>Cytophagia</taxon>
        <taxon>Cytophagales</taxon>
        <taxon>Hymenobacteraceae</taxon>
        <taxon>Hymenobacter</taxon>
    </lineage>
</organism>
<accession>A0A7W9T259</accession>
<keyword evidence="2" id="KW-0808">Transferase</keyword>
<dbReference type="GO" id="GO:0008168">
    <property type="term" value="F:methyltransferase activity"/>
    <property type="evidence" value="ECO:0007669"/>
    <property type="project" value="UniProtKB-KW"/>
</dbReference>
<dbReference type="EMBL" id="JACHGG010000002">
    <property type="protein sequence ID" value="MBB6059089.1"/>
    <property type="molecule type" value="Genomic_DNA"/>
</dbReference>
<dbReference type="SUPFAM" id="SSF53335">
    <property type="entry name" value="S-adenosyl-L-methionine-dependent methyltransferases"/>
    <property type="match status" value="1"/>
</dbReference>
<dbReference type="AlphaFoldDB" id="A0A7W9T259"/>
<dbReference type="Proteomes" id="UP000532746">
    <property type="component" value="Unassembled WGS sequence"/>
</dbReference>
<dbReference type="CDD" id="cd02440">
    <property type="entry name" value="AdoMet_MTases"/>
    <property type="match status" value="1"/>
</dbReference>
<dbReference type="GO" id="GO:0032259">
    <property type="term" value="P:methylation"/>
    <property type="evidence" value="ECO:0007669"/>
    <property type="project" value="UniProtKB-KW"/>
</dbReference>